<dbReference type="Gene3D" id="3.30.1220.10">
    <property type="entry name" value="CobW-like, C-terminal domain"/>
    <property type="match status" value="1"/>
</dbReference>
<evidence type="ECO:0000256" key="1">
    <source>
        <dbReference type="SAM" id="MobiDB-lite"/>
    </source>
</evidence>
<keyword evidence="2" id="KW-0812">Transmembrane</keyword>
<keyword evidence="2" id="KW-1133">Transmembrane helix</keyword>
<feature type="region of interest" description="Disordered" evidence="1">
    <location>
        <begin position="558"/>
        <end position="577"/>
    </location>
</feature>
<comment type="caution">
    <text evidence="5">The sequence shown here is derived from an EMBL/GenBank/DDBJ whole genome shotgun (WGS) entry which is preliminary data.</text>
</comment>
<keyword evidence="6" id="KW-1185">Reference proteome</keyword>
<dbReference type="Pfam" id="PF02492">
    <property type="entry name" value="cobW"/>
    <property type="match status" value="1"/>
</dbReference>
<evidence type="ECO:0008006" key="7">
    <source>
        <dbReference type="Google" id="ProtNLM"/>
    </source>
</evidence>
<evidence type="ECO:0000256" key="2">
    <source>
        <dbReference type="SAM" id="Phobius"/>
    </source>
</evidence>
<sequence>MAFAAVYALSVVFFVPGAALTLGGGFLFGQALGVGPGTVFASLAVFVGASAGAVAAFSLGRWLLYETAQSTLNRYTISRALDASLHGHRGLKIMLLLRLSPLVPFTALNYMMSVTSVSLKTYTLGLVGMVPAIVAYSFLGTTAGGLTREAGGESSVERGVKIAMYVVGAVALVAAVGVLSRFAREELRKIQDEGEGARGEGRDVEGGGEGEVKEMGRGREEKQERSTPSHMCRFCEQAKAQIAGIALPGSTPPASSSSPSFAPSSPSSPASFPPSSPPSSYSYAGLSFSERREIESFLCGFLGSGKTTFLNYVLQGSHGKRLAVIENEFGAVSIDDALLPSPPCPASSTPSSPSSLRARAPEEAQVVLMPNGCLCCRARQDLVEAFLHLLAVNTTQQKGVATLQLDGIILELSGLADVGPVVQTFFSHPEVQAQLRLDAVICVVDAFSLSRVLSREGEREAGPEEGREEGAEEGVEAASLELIAEQLALADRVLLNKMDLLEAAKEGGKEGGREGGRKRVQAYVERYAPEAVLLACVRGEVPLEEVLGLEAFSPSRTFKGEKESKGKNEAEWMDGGADGGEFAVGGRAGGRAGGRTGHAHTRLGFTSIGLTINDGPLEWTAFESWLEQTLSATKSTGSGSHGPAGDLREEGQRGDGREVPQEPPQEGSVPRQEQGEGQVIVRTKGVVWVTKKTPYRRATVVQKRVVLQGIYGHLEMREEEGDMASSHFPLVSKLVFIGRFNDPVAMKRDMEGALLECLAPGWYAKRRE</sequence>
<evidence type="ECO:0000259" key="4">
    <source>
        <dbReference type="Pfam" id="PF09335"/>
    </source>
</evidence>
<feature type="transmembrane region" description="Helical" evidence="2">
    <location>
        <begin position="95"/>
        <end position="115"/>
    </location>
</feature>
<gene>
    <name evidence="5" type="ORF">NSK_004027</name>
</gene>
<accession>A0A4D9CYU5</accession>
<feature type="transmembrane region" description="Helical" evidence="2">
    <location>
        <begin position="121"/>
        <end position="141"/>
    </location>
</feature>
<feature type="domain" description="CobW/HypB/UreG nucleotide-binding" evidence="3">
    <location>
        <begin position="297"/>
        <end position="505"/>
    </location>
</feature>
<name>A0A4D9CYU5_9STRA</name>
<feature type="transmembrane region" description="Helical" evidence="2">
    <location>
        <begin position="162"/>
        <end position="183"/>
    </location>
</feature>
<dbReference type="Gene3D" id="3.40.50.300">
    <property type="entry name" value="P-loop containing nucleotide triphosphate hydrolases"/>
    <property type="match status" value="1"/>
</dbReference>
<feature type="region of interest" description="Disordered" evidence="1">
    <location>
        <begin position="192"/>
        <end position="230"/>
    </location>
</feature>
<dbReference type="PANTHER" id="PTHR13748">
    <property type="entry name" value="COBW-RELATED"/>
    <property type="match status" value="1"/>
</dbReference>
<dbReference type="InterPro" id="IPR051316">
    <property type="entry name" value="Zinc-reg_GTPase_activator"/>
</dbReference>
<reference evidence="5 6" key="1">
    <citation type="submission" date="2019-01" db="EMBL/GenBank/DDBJ databases">
        <title>Nuclear Genome Assembly of the Microalgal Biofuel strain Nannochloropsis salina CCMP1776.</title>
        <authorList>
            <person name="Hovde B."/>
        </authorList>
    </citation>
    <scope>NUCLEOTIDE SEQUENCE [LARGE SCALE GENOMIC DNA]</scope>
    <source>
        <strain evidence="5 6">CCMP1776</strain>
    </source>
</reference>
<dbReference type="Proteomes" id="UP000355283">
    <property type="component" value="Unassembled WGS sequence"/>
</dbReference>
<evidence type="ECO:0000259" key="3">
    <source>
        <dbReference type="Pfam" id="PF02492"/>
    </source>
</evidence>
<dbReference type="OrthoDB" id="258627at2759"/>
<dbReference type="SUPFAM" id="SSF52540">
    <property type="entry name" value="P-loop containing nucleoside triphosphate hydrolases"/>
    <property type="match status" value="1"/>
</dbReference>
<dbReference type="CDD" id="cd03112">
    <property type="entry name" value="CobW-like"/>
    <property type="match status" value="1"/>
</dbReference>
<protein>
    <recommendedName>
        <fullName evidence="7">CobW C-terminal domain-containing protein</fullName>
    </recommendedName>
</protein>
<proteinExistence type="predicted"/>
<dbReference type="EMBL" id="SDOX01000018">
    <property type="protein sequence ID" value="TFJ84562.1"/>
    <property type="molecule type" value="Genomic_DNA"/>
</dbReference>
<feature type="compositionally biased region" description="Low complexity" evidence="1">
    <location>
        <begin position="252"/>
        <end position="270"/>
    </location>
</feature>
<dbReference type="InterPro" id="IPR036627">
    <property type="entry name" value="CobW-likC_sf"/>
</dbReference>
<feature type="region of interest" description="Disordered" evidence="1">
    <location>
        <begin position="632"/>
        <end position="676"/>
    </location>
</feature>
<feature type="region of interest" description="Disordered" evidence="1">
    <location>
        <begin position="246"/>
        <end position="282"/>
    </location>
</feature>
<feature type="compositionally biased region" description="Basic and acidic residues" evidence="1">
    <location>
        <begin position="646"/>
        <end position="660"/>
    </location>
</feature>
<organism evidence="5 6">
    <name type="scientific">Nannochloropsis salina CCMP1776</name>
    <dbReference type="NCBI Taxonomy" id="1027361"/>
    <lineage>
        <taxon>Eukaryota</taxon>
        <taxon>Sar</taxon>
        <taxon>Stramenopiles</taxon>
        <taxon>Ochrophyta</taxon>
        <taxon>Eustigmatophyceae</taxon>
        <taxon>Eustigmatales</taxon>
        <taxon>Monodopsidaceae</taxon>
        <taxon>Microchloropsis</taxon>
        <taxon>Microchloropsis salina</taxon>
    </lineage>
</organism>
<dbReference type="InterPro" id="IPR003495">
    <property type="entry name" value="CobW/HypB/UreG_nucleotide-bd"/>
</dbReference>
<feature type="domain" description="VTT" evidence="4">
    <location>
        <begin position="15"/>
        <end position="141"/>
    </location>
</feature>
<dbReference type="InterPro" id="IPR027417">
    <property type="entry name" value="P-loop_NTPase"/>
</dbReference>
<dbReference type="Pfam" id="PF09335">
    <property type="entry name" value="VTT_dom"/>
    <property type="match status" value="1"/>
</dbReference>
<evidence type="ECO:0000313" key="6">
    <source>
        <dbReference type="Proteomes" id="UP000355283"/>
    </source>
</evidence>
<evidence type="ECO:0000313" key="5">
    <source>
        <dbReference type="EMBL" id="TFJ84562.1"/>
    </source>
</evidence>
<feature type="compositionally biased region" description="Basic and acidic residues" evidence="1">
    <location>
        <begin position="558"/>
        <end position="570"/>
    </location>
</feature>
<keyword evidence="2" id="KW-0472">Membrane</keyword>
<feature type="transmembrane region" description="Helical" evidence="2">
    <location>
        <begin position="39"/>
        <end position="64"/>
    </location>
</feature>
<dbReference type="AlphaFoldDB" id="A0A4D9CYU5"/>
<feature type="compositionally biased region" description="Basic and acidic residues" evidence="1">
    <location>
        <begin position="192"/>
        <end position="227"/>
    </location>
</feature>
<dbReference type="InterPro" id="IPR032816">
    <property type="entry name" value="VTT_dom"/>
</dbReference>